<name>A0AAP0IYR6_9MAGN</name>
<dbReference type="PANTHER" id="PTHR11835:SF34">
    <property type="entry name" value="ISOCITRATE DEHYDROGENASE [NAD] SUBUNIT ALPHA, MITOCHONDRIAL"/>
    <property type="match status" value="1"/>
</dbReference>
<dbReference type="GO" id="GO:0004449">
    <property type="term" value="F:isocitrate dehydrogenase (NAD+) activity"/>
    <property type="evidence" value="ECO:0007669"/>
    <property type="project" value="TreeGrafter"/>
</dbReference>
<comment type="similarity">
    <text evidence="1">Belongs to the isocitrate and isopropylmalate dehydrogenases family.</text>
</comment>
<keyword evidence="4" id="KW-1185">Reference proteome</keyword>
<dbReference type="EMBL" id="JBBNAE010000005">
    <property type="protein sequence ID" value="KAK9123645.1"/>
    <property type="molecule type" value="Genomic_DNA"/>
</dbReference>
<proteinExistence type="inferred from homology"/>
<evidence type="ECO:0000313" key="4">
    <source>
        <dbReference type="Proteomes" id="UP001417504"/>
    </source>
</evidence>
<dbReference type="GO" id="GO:0006099">
    <property type="term" value="P:tricarboxylic acid cycle"/>
    <property type="evidence" value="ECO:0007669"/>
    <property type="project" value="TreeGrafter"/>
</dbReference>
<dbReference type="PANTHER" id="PTHR11835">
    <property type="entry name" value="DECARBOXYLATING DEHYDROGENASES-ISOCITRATE, ISOPROPYLMALATE, TARTRATE"/>
    <property type="match status" value="1"/>
</dbReference>
<evidence type="ECO:0000256" key="1">
    <source>
        <dbReference type="ARBA" id="ARBA00007769"/>
    </source>
</evidence>
<sequence length="159" mass="17589">MASSNKLEGDDGAALDERGDATWRAEWRAEVARVSPKFWETTHALIPRQIDELDLKITCACPRGRCWLVEKLLTVLDCLRGFLSLAKMASNCWCLLVCVNILAVESADFPLATLQIHDKADKINNAIIKTIAEGRYRTADLGGSSTTSEFTKAICDMVK</sequence>
<dbReference type="GO" id="GO:0006102">
    <property type="term" value="P:isocitrate metabolic process"/>
    <property type="evidence" value="ECO:0007669"/>
    <property type="project" value="TreeGrafter"/>
</dbReference>
<accession>A0AAP0IYR6</accession>
<dbReference type="Gene3D" id="3.40.718.10">
    <property type="entry name" value="Isopropylmalate Dehydrogenase"/>
    <property type="match status" value="1"/>
</dbReference>
<dbReference type="GO" id="GO:0005739">
    <property type="term" value="C:mitochondrion"/>
    <property type="evidence" value="ECO:0007669"/>
    <property type="project" value="TreeGrafter"/>
</dbReference>
<organism evidence="3 4">
    <name type="scientific">Stephania japonica</name>
    <dbReference type="NCBI Taxonomy" id="461633"/>
    <lineage>
        <taxon>Eukaryota</taxon>
        <taxon>Viridiplantae</taxon>
        <taxon>Streptophyta</taxon>
        <taxon>Embryophyta</taxon>
        <taxon>Tracheophyta</taxon>
        <taxon>Spermatophyta</taxon>
        <taxon>Magnoliopsida</taxon>
        <taxon>Ranunculales</taxon>
        <taxon>Menispermaceae</taxon>
        <taxon>Menispermoideae</taxon>
        <taxon>Cissampelideae</taxon>
        <taxon>Stephania</taxon>
    </lineage>
</organism>
<evidence type="ECO:0000313" key="3">
    <source>
        <dbReference type="EMBL" id="KAK9123645.1"/>
    </source>
</evidence>
<protein>
    <submittedName>
        <fullName evidence="3">Uncharacterized protein</fullName>
    </submittedName>
</protein>
<dbReference type="SUPFAM" id="SSF53659">
    <property type="entry name" value="Isocitrate/Isopropylmalate dehydrogenase-like"/>
    <property type="match status" value="1"/>
</dbReference>
<gene>
    <name evidence="3" type="ORF">Sjap_013247</name>
</gene>
<dbReference type="AlphaFoldDB" id="A0AAP0IYR6"/>
<evidence type="ECO:0000256" key="2">
    <source>
        <dbReference type="ARBA" id="ARBA00023002"/>
    </source>
</evidence>
<reference evidence="3 4" key="1">
    <citation type="submission" date="2024-01" db="EMBL/GenBank/DDBJ databases">
        <title>Genome assemblies of Stephania.</title>
        <authorList>
            <person name="Yang L."/>
        </authorList>
    </citation>
    <scope>NUCLEOTIDE SEQUENCE [LARGE SCALE GENOMIC DNA]</scope>
    <source>
        <strain evidence="3">QJT</strain>
        <tissue evidence="3">Leaf</tissue>
    </source>
</reference>
<keyword evidence="2" id="KW-0560">Oxidoreductase</keyword>
<comment type="caution">
    <text evidence="3">The sequence shown here is derived from an EMBL/GenBank/DDBJ whole genome shotgun (WGS) entry which is preliminary data.</text>
</comment>
<dbReference type="Proteomes" id="UP001417504">
    <property type="component" value="Unassembled WGS sequence"/>
</dbReference>